<dbReference type="Proteomes" id="UP000235965">
    <property type="component" value="Unassembled WGS sequence"/>
</dbReference>
<proteinExistence type="predicted"/>
<comment type="caution">
    <text evidence="1">The sequence shown here is derived from an EMBL/GenBank/DDBJ whole genome shotgun (WGS) entry which is preliminary data.</text>
</comment>
<name>A0A2J7PDZ5_9NEOP</name>
<dbReference type="InParanoid" id="A0A2J7PDZ5"/>
<dbReference type="EMBL" id="NEVH01026120">
    <property type="protein sequence ID" value="PNF14556.1"/>
    <property type="molecule type" value="Genomic_DNA"/>
</dbReference>
<protein>
    <submittedName>
        <fullName evidence="1">Uncharacterized protein</fullName>
    </submittedName>
</protein>
<dbReference type="AlphaFoldDB" id="A0A2J7PDZ5"/>
<evidence type="ECO:0000313" key="1">
    <source>
        <dbReference type="EMBL" id="PNF14556.1"/>
    </source>
</evidence>
<sequence length="67" mass="7442">MSPRGEMNHPGNFALKTVIEARAMWAIAPSCWNQTFPSCISSRSGSKKFLVMSTYRCELTVTARLSS</sequence>
<reference evidence="1 2" key="1">
    <citation type="submission" date="2017-12" db="EMBL/GenBank/DDBJ databases">
        <title>Hemimetabolous genomes reveal molecular basis of termite eusociality.</title>
        <authorList>
            <person name="Harrison M.C."/>
            <person name="Jongepier E."/>
            <person name="Robertson H.M."/>
            <person name="Arning N."/>
            <person name="Bitard-Feildel T."/>
            <person name="Chao H."/>
            <person name="Childers C.P."/>
            <person name="Dinh H."/>
            <person name="Doddapaneni H."/>
            <person name="Dugan S."/>
            <person name="Gowin J."/>
            <person name="Greiner C."/>
            <person name="Han Y."/>
            <person name="Hu H."/>
            <person name="Hughes D.S.T."/>
            <person name="Huylmans A.-K."/>
            <person name="Kemena C."/>
            <person name="Kremer L.P.M."/>
            <person name="Lee S.L."/>
            <person name="Lopez-Ezquerra A."/>
            <person name="Mallet L."/>
            <person name="Monroy-Kuhn J.M."/>
            <person name="Moser A."/>
            <person name="Murali S.C."/>
            <person name="Muzny D.M."/>
            <person name="Otani S."/>
            <person name="Piulachs M.-D."/>
            <person name="Poelchau M."/>
            <person name="Qu J."/>
            <person name="Schaub F."/>
            <person name="Wada-Katsumata A."/>
            <person name="Worley K.C."/>
            <person name="Xie Q."/>
            <person name="Ylla G."/>
            <person name="Poulsen M."/>
            <person name="Gibbs R.A."/>
            <person name="Schal C."/>
            <person name="Richards S."/>
            <person name="Belles X."/>
            <person name="Korb J."/>
            <person name="Bornberg-Bauer E."/>
        </authorList>
    </citation>
    <scope>NUCLEOTIDE SEQUENCE [LARGE SCALE GENOMIC DNA]</scope>
    <source>
        <tissue evidence="1">Whole body</tissue>
    </source>
</reference>
<evidence type="ECO:0000313" key="2">
    <source>
        <dbReference type="Proteomes" id="UP000235965"/>
    </source>
</evidence>
<gene>
    <name evidence="1" type="ORF">B7P43_G14580</name>
</gene>
<keyword evidence="2" id="KW-1185">Reference proteome</keyword>
<organism evidence="1 2">
    <name type="scientific">Cryptotermes secundus</name>
    <dbReference type="NCBI Taxonomy" id="105785"/>
    <lineage>
        <taxon>Eukaryota</taxon>
        <taxon>Metazoa</taxon>
        <taxon>Ecdysozoa</taxon>
        <taxon>Arthropoda</taxon>
        <taxon>Hexapoda</taxon>
        <taxon>Insecta</taxon>
        <taxon>Pterygota</taxon>
        <taxon>Neoptera</taxon>
        <taxon>Polyneoptera</taxon>
        <taxon>Dictyoptera</taxon>
        <taxon>Blattodea</taxon>
        <taxon>Blattoidea</taxon>
        <taxon>Termitoidae</taxon>
        <taxon>Kalotermitidae</taxon>
        <taxon>Cryptotermitinae</taxon>
        <taxon>Cryptotermes</taxon>
    </lineage>
</organism>
<accession>A0A2J7PDZ5</accession>